<dbReference type="InterPro" id="IPR029099">
    <property type="entry name" value="Pribosyltran_N"/>
</dbReference>
<dbReference type="EC" id="2.7.6.1" evidence="1"/>
<feature type="domain" description="Ribose-phosphate pyrophosphokinase N-terminal" evidence="9">
    <location>
        <begin position="90"/>
        <end position="164"/>
    </location>
</feature>
<evidence type="ECO:0000256" key="1">
    <source>
        <dbReference type="ARBA" id="ARBA00013247"/>
    </source>
</evidence>
<comment type="catalytic activity">
    <reaction evidence="7">
        <text>D-ribose 5-phosphate + ATP = 5-phospho-alpha-D-ribose 1-diphosphate + AMP + H(+)</text>
        <dbReference type="Rhea" id="RHEA:15609"/>
        <dbReference type="ChEBI" id="CHEBI:15378"/>
        <dbReference type="ChEBI" id="CHEBI:30616"/>
        <dbReference type="ChEBI" id="CHEBI:58017"/>
        <dbReference type="ChEBI" id="CHEBI:78346"/>
        <dbReference type="ChEBI" id="CHEBI:456215"/>
        <dbReference type="EC" id="2.7.6.1"/>
    </reaction>
</comment>
<evidence type="ECO:0000313" key="10">
    <source>
        <dbReference type="EMBL" id="PIV01361.1"/>
    </source>
</evidence>
<dbReference type="InterPro" id="IPR029057">
    <property type="entry name" value="PRTase-like"/>
</dbReference>
<dbReference type="GO" id="GO:0016301">
    <property type="term" value="F:kinase activity"/>
    <property type="evidence" value="ECO:0007669"/>
    <property type="project" value="UniProtKB-KW"/>
</dbReference>
<keyword evidence="4" id="KW-0547">Nucleotide-binding</keyword>
<dbReference type="GO" id="GO:0004749">
    <property type="term" value="F:ribose phosphate diphosphokinase activity"/>
    <property type="evidence" value="ECO:0007669"/>
    <property type="project" value="UniProtKB-EC"/>
</dbReference>
<keyword evidence="5" id="KW-0418">Kinase</keyword>
<accession>A0A2M7BE34</accession>
<evidence type="ECO:0000313" key="11">
    <source>
        <dbReference type="Proteomes" id="UP000230399"/>
    </source>
</evidence>
<dbReference type="Pfam" id="PF13793">
    <property type="entry name" value="Pribosyltran_N"/>
    <property type="match status" value="1"/>
</dbReference>
<proteinExistence type="predicted"/>
<gene>
    <name evidence="10" type="ORF">COS55_02200</name>
</gene>
<dbReference type="EMBL" id="PEVD01000028">
    <property type="protein sequence ID" value="PIV01361.1"/>
    <property type="molecule type" value="Genomic_DNA"/>
</dbReference>
<dbReference type="Gene3D" id="3.40.50.2020">
    <property type="match status" value="2"/>
</dbReference>
<dbReference type="GO" id="GO:0006015">
    <property type="term" value="P:5-phosphoribose 1-diphosphate biosynthetic process"/>
    <property type="evidence" value="ECO:0007669"/>
    <property type="project" value="TreeGrafter"/>
</dbReference>
<dbReference type="Proteomes" id="UP000230399">
    <property type="component" value="Unassembled WGS sequence"/>
</dbReference>
<dbReference type="GO" id="GO:0006164">
    <property type="term" value="P:purine nucleotide biosynthetic process"/>
    <property type="evidence" value="ECO:0007669"/>
    <property type="project" value="TreeGrafter"/>
</dbReference>
<dbReference type="GO" id="GO:0000287">
    <property type="term" value="F:magnesium ion binding"/>
    <property type="evidence" value="ECO:0007669"/>
    <property type="project" value="InterPro"/>
</dbReference>
<dbReference type="GO" id="GO:0005524">
    <property type="term" value="F:ATP binding"/>
    <property type="evidence" value="ECO:0007669"/>
    <property type="project" value="UniProtKB-KW"/>
</dbReference>
<evidence type="ECO:0000256" key="4">
    <source>
        <dbReference type="ARBA" id="ARBA00022741"/>
    </source>
</evidence>
<comment type="caution">
    <text evidence="10">The sequence shown here is derived from an EMBL/GenBank/DDBJ whole genome shotgun (WGS) entry which is preliminary data.</text>
</comment>
<evidence type="ECO:0000256" key="5">
    <source>
        <dbReference type="ARBA" id="ARBA00022777"/>
    </source>
</evidence>
<keyword evidence="6" id="KW-0067">ATP-binding</keyword>
<dbReference type="PANTHER" id="PTHR10210">
    <property type="entry name" value="RIBOSE-PHOSPHATE DIPHOSPHOKINASE FAMILY MEMBER"/>
    <property type="match status" value="1"/>
</dbReference>
<evidence type="ECO:0000256" key="8">
    <source>
        <dbReference type="SAM" id="MobiDB-lite"/>
    </source>
</evidence>
<reference evidence="11" key="1">
    <citation type="submission" date="2017-09" db="EMBL/GenBank/DDBJ databases">
        <title>Depth-based differentiation of microbial function through sediment-hosted aquifers and enrichment of novel symbionts in the deep terrestrial subsurface.</title>
        <authorList>
            <person name="Probst A.J."/>
            <person name="Ladd B."/>
            <person name="Jarett J.K."/>
            <person name="Geller-Mcgrath D.E."/>
            <person name="Sieber C.M.K."/>
            <person name="Emerson J.B."/>
            <person name="Anantharaman K."/>
            <person name="Thomas B.C."/>
            <person name="Malmstrom R."/>
            <person name="Stieglmeier M."/>
            <person name="Klingl A."/>
            <person name="Woyke T."/>
            <person name="Ryan C.M."/>
            <person name="Banfield J.F."/>
        </authorList>
    </citation>
    <scope>NUCLEOTIDE SEQUENCE [LARGE SCALE GENOMIC DNA]</scope>
</reference>
<dbReference type="CDD" id="cd06223">
    <property type="entry name" value="PRTases_typeI"/>
    <property type="match status" value="1"/>
</dbReference>
<evidence type="ECO:0000256" key="3">
    <source>
        <dbReference type="ARBA" id="ARBA00022727"/>
    </source>
</evidence>
<protein>
    <recommendedName>
        <fullName evidence="1">ribose-phosphate diphosphokinase</fullName>
        <ecNumber evidence="1">2.7.6.1</ecNumber>
    </recommendedName>
</protein>
<keyword evidence="2" id="KW-0808">Transferase</keyword>
<evidence type="ECO:0000256" key="6">
    <source>
        <dbReference type="ARBA" id="ARBA00022840"/>
    </source>
</evidence>
<dbReference type="PANTHER" id="PTHR10210:SF32">
    <property type="entry name" value="RIBOSE-PHOSPHATE PYROPHOSPHOKINASE 2"/>
    <property type="match status" value="1"/>
</dbReference>
<evidence type="ECO:0000256" key="7">
    <source>
        <dbReference type="ARBA" id="ARBA00049535"/>
    </source>
</evidence>
<keyword evidence="3" id="KW-0545">Nucleotide biosynthesis</keyword>
<dbReference type="AlphaFoldDB" id="A0A2M7BE34"/>
<dbReference type="SUPFAM" id="SSF53271">
    <property type="entry name" value="PRTase-like"/>
    <property type="match status" value="2"/>
</dbReference>
<dbReference type="InterPro" id="IPR000836">
    <property type="entry name" value="PRTase_dom"/>
</dbReference>
<dbReference type="InterPro" id="IPR005946">
    <property type="entry name" value="Rib-P_diPkinase"/>
</dbReference>
<name>A0A2M7BE34_9BACT</name>
<dbReference type="GO" id="GO:0002189">
    <property type="term" value="C:ribose phosphate diphosphokinase complex"/>
    <property type="evidence" value="ECO:0007669"/>
    <property type="project" value="TreeGrafter"/>
</dbReference>
<organism evidence="10 11">
    <name type="scientific">Candidatus Shapirobacteria bacterium CG03_land_8_20_14_0_80_40_19</name>
    <dbReference type="NCBI Taxonomy" id="1974880"/>
    <lineage>
        <taxon>Bacteria</taxon>
        <taxon>Candidatus Shapironibacteriota</taxon>
    </lineage>
</organism>
<sequence length="397" mass="44447">MVERINPQKFSFTPGKEPVTDSKGRTVYIRAPEITFDSAAKFWQAKNKEIHHLIDRKNFQIVVLTPYQGDVAGEFYKTQKHGYFGISPVATTIEQAFPDGETQTIIDKENLEAQSIYIVSSILTEKDLERVKRVADHFVNTLGAQFITLVCPFFGYTREDKNINKDGCYVPSTTNIRAAIGGLKAFVDRMIVIEPHSSATQACAAMFGIPLAPISPWKLIMDELKKRVEIIPEKFVVVQPDKGRNLAATRIGQYLQIPSVSFDKIRLSGQAVTVYELSEGEKSIVKGKHCLIYDDEASTMGTVYTLAEALSGYGAKSLAVCLVHCKFTPGWETKIKHPLFSIIMGTNSRQPIGNINIAKNIKIISLEPLLRQLIGADIEGVNYWQDELFRPMILQEK</sequence>
<evidence type="ECO:0000256" key="2">
    <source>
        <dbReference type="ARBA" id="ARBA00022679"/>
    </source>
</evidence>
<dbReference type="GO" id="GO:0005737">
    <property type="term" value="C:cytoplasm"/>
    <property type="evidence" value="ECO:0007669"/>
    <property type="project" value="TreeGrafter"/>
</dbReference>
<feature type="region of interest" description="Disordered" evidence="8">
    <location>
        <begin position="1"/>
        <end position="20"/>
    </location>
</feature>
<evidence type="ECO:0000259" key="9">
    <source>
        <dbReference type="Pfam" id="PF13793"/>
    </source>
</evidence>